<evidence type="ECO:0000256" key="6">
    <source>
        <dbReference type="ARBA" id="ARBA00037658"/>
    </source>
</evidence>
<evidence type="ECO:0000256" key="4">
    <source>
        <dbReference type="ARBA" id="ARBA00022815"/>
    </source>
</evidence>
<dbReference type="GO" id="GO:0030141">
    <property type="term" value="C:secretory granule"/>
    <property type="evidence" value="ECO:0007669"/>
    <property type="project" value="TreeGrafter"/>
</dbReference>
<dbReference type="Gene3D" id="2.60.9.10">
    <property type="entry name" value="Neurohypophysial hormone domain"/>
    <property type="match status" value="1"/>
</dbReference>
<feature type="chain" id="PRO_5032845895" description="Oxytocin-neurophysin 1" evidence="9">
    <location>
        <begin position="23"/>
        <end position="174"/>
    </location>
</feature>
<dbReference type="Pfam" id="PF00184">
    <property type="entry name" value="Hormone_5"/>
    <property type="match status" value="1"/>
</dbReference>
<comment type="caution">
    <text evidence="10">The sequence shown here is derived from an EMBL/GenBank/DDBJ whole genome shotgun (WGS) entry which is preliminary data.</text>
</comment>
<dbReference type="FunFam" id="2.60.9.10:FF:000001">
    <property type="entry name" value="oxytocin-neurophysin 1"/>
    <property type="match status" value="1"/>
</dbReference>
<keyword evidence="5" id="KW-1015">Disulfide bond</keyword>
<evidence type="ECO:0000256" key="5">
    <source>
        <dbReference type="ARBA" id="ARBA00023157"/>
    </source>
</evidence>
<reference evidence="10" key="1">
    <citation type="submission" date="2020-08" db="EMBL/GenBank/DDBJ databases">
        <authorList>
            <person name="Shumante A."/>
            <person name="Zimin A.V."/>
            <person name="Puiu D."/>
            <person name="Salzberg S.L."/>
        </authorList>
    </citation>
    <scope>NUCLEOTIDE SEQUENCE</scope>
    <source>
        <strain evidence="10">WC2-LM</strain>
        <tissue evidence="10">Liver</tissue>
    </source>
</reference>
<evidence type="ECO:0000256" key="2">
    <source>
        <dbReference type="ARBA" id="ARBA00022685"/>
    </source>
</evidence>
<evidence type="ECO:0000256" key="1">
    <source>
        <dbReference type="ARBA" id="ARBA00007369"/>
    </source>
</evidence>
<dbReference type="Pfam" id="PF00220">
    <property type="entry name" value="Hormone_4"/>
    <property type="match status" value="1"/>
</dbReference>
<sequence length="174" mass="18399">MASHSLTCSLLGLLALTSTCYIQNCPLGGKRAALELEVCKCLPCGPRGQGHCFGSSICCGDELDCFVGTAEALRCQEENYLPSPSGSGQRPCGRGGSCVAASMCCSPGERLPTYSCLQIEGVELAKWRALGGQLKSHRHVSKNWTVTPQGGHCCAELGRLDWGTHKTLPCSPHS</sequence>
<keyword evidence="4" id="KW-0027">Amidation</keyword>
<dbReference type="InterPro" id="IPR022423">
    <property type="entry name" value="Neurohypophysial_hormone_CS"/>
</dbReference>
<dbReference type="PANTHER" id="PTHR11681:SF2">
    <property type="entry name" value="OXYTOCIN-NEUROPHYSIN 1"/>
    <property type="match status" value="1"/>
</dbReference>
<organism evidence="10 11">
    <name type="scientific">Marmota monax</name>
    <name type="common">Woodchuck</name>
    <dbReference type="NCBI Taxonomy" id="9995"/>
    <lineage>
        <taxon>Eukaryota</taxon>
        <taxon>Metazoa</taxon>
        <taxon>Chordata</taxon>
        <taxon>Craniata</taxon>
        <taxon>Vertebrata</taxon>
        <taxon>Euteleostomi</taxon>
        <taxon>Mammalia</taxon>
        <taxon>Eutheria</taxon>
        <taxon>Euarchontoglires</taxon>
        <taxon>Glires</taxon>
        <taxon>Rodentia</taxon>
        <taxon>Sciuromorpha</taxon>
        <taxon>Sciuridae</taxon>
        <taxon>Xerinae</taxon>
        <taxon>Marmotini</taxon>
        <taxon>Marmota</taxon>
    </lineage>
</organism>
<comment type="function">
    <text evidence="8">Oxytocin causes contraction of the smooth muscle of the uterus and of the mammary gland. Acts by binding to oxytocin receptor (OXTR).</text>
</comment>
<dbReference type="AlphaFoldDB" id="A0A834Q6C0"/>
<dbReference type="SMART" id="SM00003">
    <property type="entry name" value="NH"/>
    <property type="match status" value="1"/>
</dbReference>
<evidence type="ECO:0000256" key="3">
    <source>
        <dbReference type="ARBA" id="ARBA00022702"/>
    </source>
</evidence>
<dbReference type="InterPro" id="IPR000981">
    <property type="entry name" value="Neurhyp_horm"/>
</dbReference>
<evidence type="ECO:0000256" key="8">
    <source>
        <dbReference type="ARBA" id="ARBA00045158"/>
    </source>
</evidence>
<evidence type="ECO:0000256" key="9">
    <source>
        <dbReference type="SAM" id="SignalP"/>
    </source>
</evidence>
<dbReference type="GO" id="GO:0005185">
    <property type="term" value="F:neurohypophyseal hormone activity"/>
    <property type="evidence" value="ECO:0007669"/>
    <property type="project" value="InterPro"/>
</dbReference>
<evidence type="ECO:0000256" key="7">
    <source>
        <dbReference type="ARBA" id="ARBA00040473"/>
    </source>
</evidence>
<gene>
    <name evidence="10" type="ORF">GHT09_015836</name>
</gene>
<dbReference type="EMBL" id="WJEC01006424">
    <property type="protein sequence ID" value="KAF7473589.1"/>
    <property type="molecule type" value="Genomic_DNA"/>
</dbReference>
<comment type="similarity">
    <text evidence="1">Belongs to the vasopressin/oxytocin family.</text>
</comment>
<feature type="signal peptide" evidence="9">
    <location>
        <begin position="1"/>
        <end position="22"/>
    </location>
</feature>
<keyword evidence="3" id="KW-0372">Hormone</keyword>
<dbReference type="GO" id="GO:0005615">
    <property type="term" value="C:extracellular space"/>
    <property type="evidence" value="ECO:0007669"/>
    <property type="project" value="TreeGrafter"/>
</dbReference>
<dbReference type="PRINTS" id="PR00831">
    <property type="entry name" value="NEUROPHYSIN"/>
</dbReference>
<name>A0A834Q6C0_MARMO</name>
<dbReference type="InterPro" id="IPR036387">
    <property type="entry name" value="Neurhyp_horm_dom_sf"/>
</dbReference>
<evidence type="ECO:0000313" key="11">
    <source>
        <dbReference type="Proteomes" id="UP000662637"/>
    </source>
</evidence>
<dbReference type="GO" id="GO:0031894">
    <property type="term" value="F:V1A vasopressin receptor binding"/>
    <property type="evidence" value="ECO:0007669"/>
    <property type="project" value="TreeGrafter"/>
</dbReference>
<proteinExistence type="inferred from homology"/>
<dbReference type="Proteomes" id="UP000662637">
    <property type="component" value="Unassembled WGS sequence"/>
</dbReference>
<accession>A0A834Q6C0</accession>
<keyword evidence="2" id="KW-0165">Cleavage on pair of basic residues</keyword>
<dbReference type="PANTHER" id="PTHR11681">
    <property type="entry name" value="NEUROPHYSIN"/>
    <property type="match status" value="1"/>
</dbReference>
<evidence type="ECO:0000313" key="10">
    <source>
        <dbReference type="EMBL" id="KAF7473589.1"/>
    </source>
</evidence>
<protein>
    <recommendedName>
        <fullName evidence="7">Oxytocin-neurophysin 1</fullName>
    </recommendedName>
</protein>
<dbReference type="SUPFAM" id="SSF49606">
    <property type="entry name" value="Neurophysin II"/>
    <property type="match status" value="1"/>
</dbReference>
<dbReference type="GO" id="GO:0031855">
    <property type="term" value="F:oxytocin receptor binding"/>
    <property type="evidence" value="ECO:0007669"/>
    <property type="project" value="TreeGrafter"/>
</dbReference>
<dbReference type="PROSITE" id="PS00264">
    <property type="entry name" value="NEUROHYPOPHYS_HORM"/>
    <property type="match status" value="1"/>
</dbReference>
<comment type="function">
    <text evidence="6">Neurophysin 1 specifically binds oxytocin.</text>
</comment>
<keyword evidence="9" id="KW-0732">Signal</keyword>